<protein>
    <submittedName>
        <fullName evidence="2">Uncharacterized protein</fullName>
    </submittedName>
</protein>
<dbReference type="RefSeq" id="WP_185969597.1">
    <property type="nucleotide sequence ID" value="NZ_VJNA01000022.1"/>
</dbReference>
<dbReference type="AlphaFoldDB" id="A0A554WII3"/>
<dbReference type="Proteomes" id="UP000318554">
    <property type="component" value="Unassembled WGS sequence"/>
</dbReference>
<evidence type="ECO:0000256" key="1">
    <source>
        <dbReference type="SAM" id="MobiDB-lite"/>
    </source>
</evidence>
<reference evidence="2 3" key="1">
    <citation type="submission" date="2019-07" db="EMBL/GenBank/DDBJ databases">
        <title>Tepidimonas aquatica CLN-1 draft genome.</title>
        <authorList>
            <person name="Da Costa M.S."/>
            <person name="Froufe H.J.C."/>
            <person name="Egas C."/>
            <person name="Albuquerque L."/>
        </authorList>
    </citation>
    <scope>NUCLEOTIDE SEQUENCE [LARGE SCALE GENOMIC DNA]</scope>
    <source>
        <strain evidence="2 3">CLN-1</strain>
    </source>
</reference>
<keyword evidence="3" id="KW-1185">Reference proteome</keyword>
<name>A0A554WII3_9BURK</name>
<accession>A0A554WII3</accession>
<organism evidence="2 3">
    <name type="scientific">Tepidimonas aquatica</name>
    <dbReference type="NCBI Taxonomy" id="247482"/>
    <lineage>
        <taxon>Bacteria</taxon>
        <taxon>Pseudomonadati</taxon>
        <taxon>Pseudomonadota</taxon>
        <taxon>Betaproteobacteria</taxon>
        <taxon>Burkholderiales</taxon>
        <taxon>Tepidimonas</taxon>
    </lineage>
</organism>
<sequence>MSRRPATAACPTTPAAPAPAASADTASCGAPLPWIIAADHPWAVQLQLARVPLAAIVADAEADLQGEPGAAIVDWNAWTLPAVQLLALLSPIVVRRTRGGQWRLLAGARTWAMLWQCLGRDAEVVVLVLSCPRSQAPAVRALLAALDAVGQRALHRWAAGLNALRERYERLPSAPLPMLRDAQLQTLAQALGCTTAALAKALRSERHEP</sequence>
<proteinExistence type="predicted"/>
<comment type="caution">
    <text evidence="2">The sequence shown here is derived from an EMBL/GenBank/DDBJ whole genome shotgun (WGS) entry which is preliminary data.</text>
</comment>
<feature type="region of interest" description="Disordered" evidence="1">
    <location>
        <begin position="1"/>
        <end position="22"/>
    </location>
</feature>
<evidence type="ECO:0000313" key="3">
    <source>
        <dbReference type="Proteomes" id="UP000318554"/>
    </source>
</evidence>
<dbReference type="EMBL" id="VJNA01000022">
    <property type="protein sequence ID" value="TSE23391.1"/>
    <property type="molecule type" value="Genomic_DNA"/>
</dbReference>
<gene>
    <name evidence="2" type="ORF">Taqua_01786</name>
</gene>
<evidence type="ECO:0000313" key="2">
    <source>
        <dbReference type="EMBL" id="TSE23391.1"/>
    </source>
</evidence>